<evidence type="ECO:0000256" key="2">
    <source>
        <dbReference type="ARBA" id="ARBA00022448"/>
    </source>
</evidence>
<dbReference type="InterPro" id="IPR052983">
    <property type="entry name" value="MFS_Riboflavin_Transporter"/>
</dbReference>
<dbReference type="InterPro" id="IPR020846">
    <property type="entry name" value="MFS_dom"/>
</dbReference>
<protein>
    <submittedName>
        <fullName evidence="8">Predicted arabinose efflux permease, MFS family</fullName>
    </submittedName>
</protein>
<dbReference type="Gene3D" id="1.20.1250.20">
    <property type="entry name" value="MFS general substrate transporter like domains"/>
    <property type="match status" value="1"/>
</dbReference>
<evidence type="ECO:0000313" key="9">
    <source>
        <dbReference type="Proteomes" id="UP000183642"/>
    </source>
</evidence>
<feature type="transmembrane region" description="Helical" evidence="6">
    <location>
        <begin position="356"/>
        <end position="379"/>
    </location>
</feature>
<dbReference type="PROSITE" id="PS50850">
    <property type="entry name" value="MFS"/>
    <property type="match status" value="1"/>
</dbReference>
<feature type="transmembrane region" description="Helical" evidence="6">
    <location>
        <begin position="93"/>
        <end position="112"/>
    </location>
</feature>
<keyword evidence="2" id="KW-0813">Transport</keyword>
<dbReference type="Pfam" id="PF07690">
    <property type="entry name" value="MFS_1"/>
    <property type="match status" value="1"/>
</dbReference>
<dbReference type="RefSeq" id="WP_075013154.1">
    <property type="nucleotide sequence ID" value="NZ_FOWE01000004.1"/>
</dbReference>
<reference evidence="9" key="1">
    <citation type="submission" date="2016-10" db="EMBL/GenBank/DDBJ databases">
        <authorList>
            <person name="Varghese N."/>
            <person name="Submissions S."/>
        </authorList>
    </citation>
    <scope>NUCLEOTIDE SEQUENCE [LARGE SCALE GENOMIC DNA]</scope>
    <source>
        <strain evidence="9">DSM 43161</strain>
    </source>
</reference>
<feature type="domain" description="Major facilitator superfamily (MFS) profile" evidence="7">
    <location>
        <begin position="1"/>
        <end position="411"/>
    </location>
</feature>
<dbReference type="Proteomes" id="UP000183642">
    <property type="component" value="Unassembled WGS sequence"/>
</dbReference>
<dbReference type="SUPFAM" id="SSF103473">
    <property type="entry name" value="MFS general substrate transporter"/>
    <property type="match status" value="1"/>
</dbReference>
<feature type="transmembrane region" description="Helical" evidence="6">
    <location>
        <begin position="266"/>
        <end position="285"/>
    </location>
</feature>
<feature type="transmembrane region" description="Helical" evidence="6">
    <location>
        <begin position="297"/>
        <end position="315"/>
    </location>
</feature>
<feature type="transmembrane region" description="Helical" evidence="6">
    <location>
        <begin position="152"/>
        <end position="169"/>
    </location>
</feature>
<comment type="subcellular location">
    <subcellularLocation>
        <location evidence="1">Cell membrane</location>
        <topology evidence="1">Multi-pass membrane protein</topology>
    </subcellularLocation>
</comment>
<evidence type="ECO:0000259" key="7">
    <source>
        <dbReference type="PROSITE" id="PS50850"/>
    </source>
</evidence>
<gene>
    <name evidence="8" type="ORF">SAMN05660359_01738</name>
</gene>
<keyword evidence="4 6" id="KW-1133">Transmembrane helix</keyword>
<dbReference type="PANTHER" id="PTHR43385:SF1">
    <property type="entry name" value="RIBOFLAVIN TRANSPORTER RIBJ"/>
    <property type="match status" value="1"/>
</dbReference>
<feature type="transmembrane region" description="Helical" evidence="6">
    <location>
        <begin position="385"/>
        <end position="407"/>
    </location>
</feature>
<feature type="transmembrane region" description="Helical" evidence="6">
    <location>
        <begin position="26"/>
        <end position="45"/>
    </location>
</feature>
<feature type="transmembrane region" description="Helical" evidence="6">
    <location>
        <begin position="232"/>
        <end position="254"/>
    </location>
</feature>
<name>A0A1I5F099_9ACTN</name>
<keyword evidence="5 6" id="KW-0472">Membrane</keyword>
<accession>A0A1I5F099</accession>
<feature type="transmembrane region" description="Helical" evidence="6">
    <location>
        <begin position="57"/>
        <end position="81"/>
    </location>
</feature>
<dbReference type="GO" id="GO:0022857">
    <property type="term" value="F:transmembrane transporter activity"/>
    <property type="evidence" value="ECO:0007669"/>
    <property type="project" value="InterPro"/>
</dbReference>
<dbReference type="AlphaFoldDB" id="A0A1I5F099"/>
<dbReference type="GO" id="GO:0005886">
    <property type="term" value="C:plasma membrane"/>
    <property type="evidence" value="ECO:0007669"/>
    <property type="project" value="UniProtKB-SubCell"/>
</dbReference>
<dbReference type="EMBL" id="FOWE01000004">
    <property type="protein sequence ID" value="SFO17056.1"/>
    <property type="molecule type" value="Genomic_DNA"/>
</dbReference>
<evidence type="ECO:0000313" key="8">
    <source>
        <dbReference type="EMBL" id="SFO17056.1"/>
    </source>
</evidence>
<evidence type="ECO:0000256" key="4">
    <source>
        <dbReference type="ARBA" id="ARBA00022989"/>
    </source>
</evidence>
<dbReference type="PANTHER" id="PTHR43385">
    <property type="entry name" value="RIBOFLAVIN TRANSPORTER RIBJ"/>
    <property type="match status" value="1"/>
</dbReference>
<dbReference type="InterPro" id="IPR036259">
    <property type="entry name" value="MFS_trans_sf"/>
</dbReference>
<organism evidence="8 9">
    <name type="scientific">Geodermatophilus obscurus</name>
    <dbReference type="NCBI Taxonomy" id="1861"/>
    <lineage>
        <taxon>Bacteria</taxon>
        <taxon>Bacillati</taxon>
        <taxon>Actinomycetota</taxon>
        <taxon>Actinomycetes</taxon>
        <taxon>Geodermatophilales</taxon>
        <taxon>Geodermatophilaceae</taxon>
        <taxon>Geodermatophilus</taxon>
    </lineage>
</organism>
<keyword evidence="3 6" id="KW-0812">Transmembrane</keyword>
<proteinExistence type="predicted"/>
<dbReference type="OrthoDB" id="7200137at2"/>
<feature type="transmembrane region" description="Helical" evidence="6">
    <location>
        <begin position="118"/>
        <end position="140"/>
    </location>
</feature>
<evidence type="ECO:0000256" key="3">
    <source>
        <dbReference type="ARBA" id="ARBA00022692"/>
    </source>
</evidence>
<evidence type="ECO:0000256" key="1">
    <source>
        <dbReference type="ARBA" id="ARBA00004651"/>
    </source>
</evidence>
<evidence type="ECO:0000256" key="6">
    <source>
        <dbReference type="SAM" id="Phobius"/>
    </source>
</evidence>
<sequence>MAAEQRAVGSTAVAGAGDPRRPPRRALVGLCITQITSWGVLYYAFPVALAAITADTGWSATAATAAFSAGLVVSALAGIPVGRWLDLLGPRPVMTAGSVLAVPATVGIALAPTYPTFLAAWLVAGAAMSAVFYQAAFAALTRWYGDRRVRALTTLTLVAGLASTLFAPLTHALVEALGWRGAYLVLAGVLAVVTIPVHATTLTSPWTRVDHRESSAGRRRSRVPAEVRSGQFLALSAALTLTAFGLYAASLTVIPLLTGRGLSTSLAATTLGLLGAGQLLGRVVYGPLSARTTPTGRTVGLIGASALTIGLLGVLPGPPVALVAAAIALGAVRGACTLLQATAVADRWGTARYGTLSGYFAAPITAATALAPWAGTALAEALGSYAAAFGLLAAGVLAAAVLAWGAGRRLASAPVTRRG</sequence>
<dbReference type="InterPro" id="IPR011701">
    <property type="entry name" value="MFS"/>
</dbReference>
<keyword evidence="9" id="KW-1185">Reference proteome</keyword>
<feature type="transmembrane region" description="Helical" evidence="6">
    <location>
        <begin position="321"/>
        <end position="344"/>
    </location>
</feature>
<feature type="transmembrane region" description="Helical" evidence="6">
    <location>
        <begin position="181"/>
        <end position="202"/>
    </location>
</feature>
<evidence type="ECO:0000256" key="5">
    <source>
        <dbReference type="ARBA" id="ARBA00023136"/>
    </source>
</evidence>